<dbReference type="InterPro" id="IPR051531">
    <property type="entry name" value="N-acetyltransferase"/>
</dbReference>
<feature type="domain" description="N-acetyltransferase" evidence="4">
    <location>
        <begin position="12"/>
        <end position="167"/>
    </location>
</feature>
<dbReference type="SUPFAM" id="SSF55729">
    <property type="entry name" value="Acyl-CoA N-acyltransferases (Nat)"/>
    <property type="match status" value="1"/>
</dbReference>
<gene>
    <name evidence="5" type="ORF">J7I42_00170</name>
</gene>
<dbReference type="InterPro" id="IPR016181">
    <property type="entry name" value="Acyl_CoA_acyltransferase"/>
</dbReference>
<comment type="caution">
    <text evidence="5">The sequence shown here is derived from an EMBL/GenBank/DDBJ whole genome shotgun (WGS) entry which is preliminary data.</text>
</comment>
<evidence type="ECO:0000259" key="4">
    <source>
        <dbReference type="PROSITE" id="PS51186"/>
    </source>
</evidence>
<accession>A0ABS3YL98</accession>
<dbReference type="PROSITE" id="PS51186">
    <property type="entry name" value="GNAT"/>
    <property type="match status" value="1"/>
</dbReference>
<evidence type="ECO:0000313" key="6">
    <source>
        <dbReference type="Proteomes" id="UP000677244"/>
    </source>
</evidence>
<proteinExistence type="inferred from homology"/>
<evidence type="ECO:0000313" key="5">
    <source>
        <dbReference type="EMBL" id="MBO9198653.1"/>
    </source>
</evidence>
<evidence type="ECO:0000256" key="2">
    <source>
        <dbReference type="ARBA" id="ARBA00023315"/>
    </source>
</evidence>
<dbReference type="PANTHER" id="PTHR43792:SF8">
    <property type="entry name" value="[RIBOSOMAL PROTEIN US5]-ALANINE N-ACETYLTRANSFERASE"/>
    <property type="match status" value="1"/>
</dbReference>
<organism evidence="5 6">
    <name type="scientific">Niastella soli</name>
    <dbReference type="NCBI Taxonomy" id="2821487"/>
    <lineage>
        <taxon>Bacteria</taxon>
        <taxon>Pseudomonadati</taxon>
        <taxon>Bacteroidota</taxon>
        <taxon>Chitinophagia</taxon>
        <taxon>Chitinophagales</taxon>
        <taxon>Chitinophagaceae</taxon>
        <taxon>Niastella</taxon>
    </lineage>
</organism>
<dbReference type="EMBL" id="JAGHKO010000001">
    <property type="protein sequence ID" value="MBO9198653.1"/>
    <property type="molecule type" value="Genomic_DNA"/>
</dbReference>
<dbReference type="RefSeq" id="WP_209136737.1">
    <property type="nucleotide sequence ID" value="NZ_JAGHKO010000001.1"/>
</dbReference>
<keyword evidence="1" id="KW-0808">Transferase</keyword>
<protein>
    <submittedName>
        <fullName evidence="5">GNAT family N-acetyltransferase</fullName>
    </submittedName>
</protein>
<keyword evidence="2" id="KW-0012">Acyltransferase</keyword>
<comment type="similarity">
    <text evidence="3">Belongs to the acetyltransferase family. RimJ subfamily.</text>
</comment>
<evidence type="ECO:0000256" key="3">
    <source>
        <dbReference type="ARBA" id="ARBA00038502"/>
    </source>
</evidence>
<dbReference type="PANTHER" id="PTHR43792">
    <property type="entry name" value="GNAT FAMILY, PUTATIVE (AFU_ORTHOLOGUE AFUA_3G00765)-RELATED-RELATED"/>
    <property type="match status" value="1"/>
</dbReference>
<dbReference type="Gene3D" id="3.40.630.30">
    <property type="match status" value="1"/>
</dbReference>
<dbReference type="Proteomes" id="UP000677244">
    <property type="component" value="Unassembled WGS sequence"/>
</dbReference>
<reference evidence="5 6" key="1">
    <citation type="submission" date="2021-03" db="EMBL/GenBank/DDBJ databases">
        <title>Assistant Professor.</title>
        <authorList>
            <person name="Huq M.A."/>
        </authorList>
    </citation>
    <scope>NUCLEOTIDE SEQUENCE [LARGE SCALE GENOMIC DNA]</scope>
    <source>
        <strain evidence="5 6">MAH-29</strain>
    </source>
</reference>
<sequence>MDRFPVLYTNRLELRQINASDITSLVKLANNKSIANQIINIPHPYEEYHAVNRLSYVYRGFKEKTHYAFAIILRDEEQLVGEISLHLKPALSAELGYWIGEPFWNRGFATEAIETITAFGFSKLGLTRIYAECHRDNLSSIRVLMKNNFIAAGQPNETVILYELNAPER</sequence>
<name>A0ABS3YL98_9BACT</name>
<dbReference type="InterPro" id="IPR000182">
    <property type="entry name" value="GNAT_dom"/>
</dbReference>
<evidence type="ECO:0000256" key="1">
    <source>
        <dbReference type="ARBA" id="ARBA00022679"/>
    </source>
</evidence>
<keyword evidence="6" id="KW-1185">Reference proteome</keyword>
<dbReference type="Pfam" id="PF13302">
    <property type="entry name" value="Acetyltransf_3"/>
    <property type="match status" value="1"/>
</dbReference>